<evidence type="ECO:0000313" key="3">
    <source>
        <dbReference type="Proteomes" id="UP000052022"/>
    </source>
</evidence>
<keyword evidence="1" id="KW-0812">Transmembrane</keyword>
<sequence>MPTAARLVAALSLAALAYVVTMLLPPLLPEGTNFSKVTWVNVGLGVIWGWWLMGTRIGRGFVAAVNNGVTGAAVLMLSGLFVQGAAKMFNQAHRRIYDDPFEALADIFVLALDYFFVIAVPHVLITLLIGGVLSGLLTENAGRRWR</sequence>
<dbReference type="RefSeq" id="WP_058291707.1">
    <property type="nucleotide sequence ID" value="NZ_CYSD01000043.1"/>
</dbReference>
<evidence type="ECO:0000313" key="2">
    <source>
        <dbReference type="EMBL" id="CUH82054.1"/>
    </source>
</evidence>
<keyword evidence="3" id="KW-1185">Reference proteome</keyword>
<dbReference type="STRING" id="928856.SAMN04488049_10571"/>
<dbReference type="OrthoDB" id="7869508at2"/>
<keyword evidence="1" id="KW-0472">Membrane</keyword>
<keyword evidence="1" id="KW-1133">Transmembrane helix</keyword>
<dbReference type="EMBL" id="CYSD01000043">
    <property type="protein sequence ID" value="CUH82054.1"/>
    <property type="molecule type" value="Genomic_DNA"/>
</dbReference>
<dbReference type="AlphaFoldDB" id="A0A0P1GJ10"/>
<dbReference type="InterPro" id="IPR047784">
    <property type="entry name" value="TrgA"/>
</dbReference>
<evidence type="ECO:0008006" key="4">
    <source>
        <dbReference type="Google" id="ProtNLM"/>
    </source>
</evidence>
<reference evidence="2 3" key="1">
    <citation type="submission" date="2015-09" db="EMBL/GenBank/DDBJ databases">
        <authorList>
            <consortium name="Swine Surveillance"/>
        </authorList>
    </citation>
    <scope>NUCLEOTIDE SEQUENCE [LARGE SCALE GENOMIC DNA]</scope>
    <source>
        <strain evidence="2 3">CECT 7557</strain>
    </source>
</reference>
<gene>
    <name evidence="2" type="ORF">TRM7557_03727</name>
</gene>
<name>A0A0P1GJ10_9RHOB</name>
<accession>A0A0P1GJ10</accession>
<proteinExistence type="predicted"/>
<feature type="transmembrane region" description="Helical" evidence="1">
    <location>
        <begin position="60"/>
        <end position="82"/>
    </location>
</feature>
<evidence type="ECO:0000256" key="1">
    <source>
        <dbReference type="SAM" id="Phobius"/>
    </source>
</evidence>
<dbReference type="Proteomes" id="UP000052022">
    <property type="component" value="Unassembled WGS sequence"/>
</dbReference>
<feature type="transmembrane region" description="Helical" evidence="1">
    <location>
        <begin position="7"/>
        <end position="28"/>
    </location>
</feature>
<feature type="transmembrane region" description="Helical" evidence="1">
    <location>
        <begin position="34"/>
        <end position="53"/>
    </location>
</feature>
<feature type="transmembrane region" description="Helical" evidence="1">
    <location>
        <begin position="114"/>
        <end position="137"/>
    </location>
</feature>
<dbReference type="NCBIfam" id="NF033773">
    <property type="entry name" value="tellur_TrgA"/>
    <property type="match status" value="1"/>
</dbReference>
<organism evidence="2 3">
    <name type="scientific">Tritonibacter multivorans</name>
    <dbReference type="NCBI Taxonomy" id="928856"/>
    <lineage>
        <taxon>Bacteria</taxon>
        <taxon>Pseudomonadati</taxon>
        <taxon>Pseudomonadota</taxon>
        <taxon>Alphaproteobacteria</taxon>
        <taxon>Rhodobacterales</taxon>
        <taxon>Paracoccaceae</taxon>
        <taxon>Tritonibacter</taxon>
    </lineage>
</organism>
<protein>
    <recommendedName>
        <fullName evidence="4">Tellurium resistance protein</fullName>
    </recommendedName>
</protein>